<dbReference type="RefSeq" id="XP_060420414.1">
    <property type="nucleotide sequence ID" value="XM_060562668.1"/>
</dbReference>
<comment type="caution">
    <text evidence="1">The sequence shown here is derived from an EMBL/GenBank/DDBJ whole genome shotgun (WGS) entry which is preliminary data.</text>
</comment>
<dbReference type="AlphaFoldDB" id="A0AAD8VCR8"/>
<keyword evidence="2" id="KW-1185">Reference proteome</keyword>
<dbReference type="Proteomes" id="UP001230504">
    <property type="component" value="Unassembled WGS sequence"/>
</dbReference>
<reference evidence="1" key="1">
    <citation type="submission" date="2021-06" db="EMBL/GenBank/DDBJ databases">
        <title>Comparative genomics, transcriptomics and evolutionary studies reveal genomic signatures of adaptation to plant cell wall in hemibiotrophic fungi.</title>
        <authorList>
            <consortium name="DOE Joint Genome Institute"/>
            <person name="Baroncelli R."/>
            <person name="Diaz J.F."/>
            <person name="Benocci T."/>
            <person name="Peng M."/>
            <person name="Battaglia E."/>
            <person name="Haridas S."/>
            <person name="Andreopoulos W."/>
            <person name="Labutti K."/>
            <person name="Pangilinan J."/>
            <person name="Floch G.L."/>
            <person name="Makela M.R."/>
            <person name="Henrissat B."/>
            <person name="Grigoriev I.V."/>
            <person name="Crouch J.A."/>
            <person name="De Vries R.P."/>
            <person name="Sukno S.A."/>
            <person name="Thon M.R."/>
        </authorList>
    </citation>
    <scope>NUCLEOTIDE SEQUENCE</scope>
    <source>
        <strain evidence="1">CBS 125086</strain>
    </source>
</reference>
<gene>
    <name evidence="1" type="ORF">LY79DRAFT_655473</name>
</gene>
<sequence length="152" mass="16441">MQPEDSIRSERSMVSIRIGVSPRISAGLSRSQSGRLLSGNSFPLWLDAIPPNDKTSSEVLLVGKMETSMRRVAGLPGFPAVSFVSTLGERLGEDLPVHASSESPGDLSKAALRVRQPLVDERKLAEECPHLLAYGIEGIASCKKENWALKKS</sequence>
<dbReference type="GeneID" id="85446908"/>
<evidence type="ECO:0000313" key="1">
    <source>
        <dbReference type="EMBL" id="KAK1599825.1"/>
    </source>
</evidence>
<proteinExistence type="predicted"/>
<protein>
    <submittedName>
        <fullName evidence="1">Uncharacterized protein</fullName>
    </submittedName>
</protein>
<evidence type="ECO:0000313" key="2">
    <source>
        <dbReference type="Proteomes" id="UP001230504"/>
    </source>
</evidence>
<name>A0AAD8VCR8_9PEZI</name>
<dbReference type="EMBL" id="JAHLJV010000002">
    <property type="protein sequence ID" value="KAK1599825.1"/>
    <property type="molecule type" value="Genomic_DNA"/>
</dbReference>
<accession>A0AAD8VCR8</accession>
<organism evidence="1 2">
    <name type="scientific">Colletotrichum navitas</name>
    <dbReference type="NCBI Taxonomy" id="681940"/>
    <lineage>
        <taxon>Eukaryota</taxon>
        <taxon>Fungi</taxon>
        <taxon>Dikarya</taxon>
        <taxon>Ascomycota</taxon>
        <taxon>Pezizomycotina</taxon>
        <taxon>Sordariomycetes</taxon>
        <taxon>Hypocreomycetidae</taxon>
        <taxon>Glomerellales</taxon>
        <taxon>Glomerellaceae</taxon>
        <taxon>Colletotrichum</taxon>
        <taxon>Colletotrichum graminicola species complex</taxon>
    </lineage>
</organism>